<organism evidence="3 4">
    <name type="scientific">Ramlibacter henchirensis</name>
    <dbReference type="NCBI Taxonomy" id="204072"/>
    <lineage>
        <taxon>Bacteria</taxon>
        <taxon>Pseudomonadati</taxon>
        <taxon>Pseudomonadota</taxon>
        <taxon>Betaproteobacteria</taxon>
        <taxon>Burkholderiales</taxon>
        <taxon>Comamonadaceae</taxon>
        <taxon>Ramlibacter</taxon>
    </lineage>
</organism>
<keyword evidence="1" id="KW-0175">Coiled coil</keyword>
<gene>
    <name evidence="3" type="ORF">EZ313_00725</name>
</gene>
<evidence type="ECO:0000313" key="4">
    <source>
        <dbReference type="Proteomes" id="UP000298180"/>
    </source>
</evidence>
<evidence type="ECO:0000313" key="3">
    <source>
        <dbReference type="EMBL" id="TFZ05236.1"/>
    </source>
</evidence>
<name>A0A4Z0C129_9BURK</name>
<reference evidence="3 4" key="1">
    <citation type="submission" date="2019-03" db="EMBL/GenBank/DDBJ databases">
        <title>Ramlibacter henchirensis DSM 14656, whole genome shotgun sequence.</title>
        <authorList>
            <person name="Zhang X."/>
            <person name="Feng G."/>
            <person name="Zhu H."/>
        </authorList>
    </citation>
    <scope>NUCLEOTIDE SEQUENCE [LARGE SCALE GENOMIC DNA]</scope>
    <source>
        <strain evidence="3 4">DSM 14656</strain>
    </source>
</reference>
<feature type="coiled-coil region" evidence="1">
    <location>
        <begin position="68"/>
        <end position="95"/>
    </location>
</feature>
<comment type="caution">
    <text evidence="3">The sequence shown here is derived from an EMBL/GenBank/DDBJ whole genome shotgun (WGS) entry which is preliminary data.</text>
</comment>
<dbReference type="OrthoDB" id="5297879at2"/>
<dbReference type="AlphaFoldDB" id="A0A4Z0C129"/>
<accession>A0A4Z0C129</accession>
<sequence length="154" mass="17173">MRSSKMAFRPSTNSGSNPAKADRELRVMPPLSRTDSTVEAVRRGRPRCRAILPQQRPGGAGGKDGPVKKTYSQMLEEIEQLKQQAEEVRRREVEVVIARIKDAIAFYGLTEEDLGFRKKVEKAATPPPPPAPAPAKKKKRKSRYTERPLAGPKI</sequence>
<evidence type="ECO:0000256" key="2">
    <source>
        <dbReference type="SAM" id="MobiDB-lite"/>
    </source>
</evidence>
<feature type="region of interest" description="Disordered" evidence="2">
    <location>
        <begin position="1"/>
        <end position="45"/>
    </location>
</feature>
<evidence type="ECO:0008006" key="5">
    <source>
        <dbReference type="Google" id="ProtNLM"/>
    </source>
</evidence>
<feature type="region of interest" description="Disordered" evidence="2">
    <location>
        <begin position="118"/>
        <end position="154"/>
    </location>
</feature>
<evidence type="ECO:0000256" key="1">
    <source>
        <dbReference type="SAM" id="Coils"/>
    </source>
</evidence>
<dbReference type="EMBL" id="SMLM01000001">
    <property type="protein sequence ID" value="TFZ05236.1"/>
    <property type="molecule type" value="Genomic_DNA"/>
</dbReference>
<protein>
    <recommendedName>
        <fullName evidence="5">H-NS histone family protein</fullName>
    </recommendedName>
</protein>
<dbReference type="Proteomes" id="UP000298180">
    <property type="component" value="Unassembled WGS sequence"/>
</dbReference>
<keyword evidence="4" id="KW-1185">Reference proteome</keyword>
<proteinExistence type="predicted"/>